<evidence type="ECO:0000313" key="1">
    <source>
        <dbReference type="EMBL" id="MBA0570603.1"/>
    </source>
</evidence>
<dbReference type="Proteomes" id="UP000593572">
    <property type="component" value="Unassembled WGS sequence"/>
</dbReference>
<keyword evidence="2" id="KW-1185">Reference proteome</keyword>
<gene>
    <name evidence="1" type="ORF">Golob_004231</name>
</gene>
<protein>
    <submittedName>
        <fullName evidence="1">Uncharacterized protein</fullName>
    </submittedName>
</protein>
<comment type="caution">
    <text evidence="1">The sequence shown here is derived from an EMBL/GenBank/DDBJ whole genome shotgun (WGS) entry which is preliminary data.</text>
</comment>
<organism evidence="1 2">
    <name type="scientific">Gossypium lobatum</name>
    <dbReference type="NCBI Taxonomy" id="34289"/>
    <lineage>
        <taxon>Eukaryota</taxon>
        <taxon>Viridiplantae</taxon>
        <taxon>Streptophyta</taxon>
        <taxon>Embryophyta</taxon>
        <taxon>Tracheophyta</taxon>
        <taxon>Spermatophyta</taxon>
        <taxon>Magnoliopsida</taxon>
        <taxon>eudicotyledons</taxon>
        <taxon>Gunneridae</taxon>
        <taxon>Pentapetalae</taxon>
        <taxon>rosids</taxon>
        <taxon>malvids</taxon>
        <taxon>Malvales</taxon>
        <taxon>Malvaceae</taxon>
        <taxon>Malvoideae</taxon>
        <taxon>Gossypium</taxon>
    </lineage>
</organism>
<dbReference type="EMBL" id="JABEZX010000011">
    <property type="protein sequence ID" value="MBA0570603.1"/>
    <property type="molecule type" value="Genomic_DNA"/>
</dbReference>
<sequence length="23" mass="2746">MLKASKAFIFNFFANFFCLLIFL</sequence>
<name>A0A7J8N113_9ROSI</name>
<dbReference type="AlphaFoldDB" id="A0A7J8N113"/>
<reference evidence="1 2" key="1">
    <citation type="journal article" date="2019" name="Genome Biol. Evol.">
        <title>Insights into the evolution of the New World diploid cottons (Gossypium, subgenus Houzingenia) based on genome sequencing.</title>
        <authorList>
            <person name="Grover C.E."/>
            <person name="Arick M.A. 2nd"/>
            <person name="Thrash A."/>
            <person name="Conover J.L."/>
            <person name="Sanders W.S."/>
            <person name="Peterson D.G."/>
            <person name="Frelichowski J.E."/>
            <person name="Scheffler J.A."/>
            <person name="Scheffler B.E."/>
            <person name="Wendel J.F."/>
        </authorList>
    </citation>
    <scope>NUCLEOTIDE SEQUENCE [LARGE SCALE GENOMIC DNA]</scope>
    <source>
        <strain evidence="1">157</strain>
        <tissue evidence="1">Leaf</tissue>
    </source>
</reference>
<accession>A0A7J8N113</accession>
<evidence type="ECO:0000313" key="2">
    <source>
        <dbReference type="Proteomes" id="UP000593572"/>
    </source>
</evidence>
<proteinExistence type="predicted"/>